<accession>A0A9D4E485</accession>
<evidence type="ECO:0000313" key="1">
    <source>
        <dbReference type="EMBL" id="KAH3771884.1"/>
    </source>
</evidence>
<dbReference type="EMBL" id="JAIWYP010000009">
    <property type="protein sequence ID" value="KAH3771884.1"/>
    <property type="molecule type" value="Genomic_DNA"/>
</dbReference>
<organism evidence="1 2">
    <name type="scientific">Dreissena polymorpha</name>
    <name type="common">Zebra mussel</name>
    <name type="synonym">Mytilus polymorpha</name>
    <dbReference type="NCBI Taxonomy" id="45954"/>
    <lineage>
        <taxon>Eukaryota</taxon>
        <taxon>Metazoa</taxon>
        <taxon>Spiralia</taxon>
        <taxon>Lophotrochozoa</taxon>
        <taxon>Mollusca</taxon>
        <taxon>Bivalvia</taxon>
        <taxon>Autobranchia</taxon>
        <taxon>Heteroconchia</taxon>
        <taxon>Euheterodonta</taxon>
        <taxon>Imparidentia</taxon>
        <taxon>Neoheterodontei</taxon>
        <taxon>Myida</taxon>
        <taxon>Dreissenoidea</taxon>
        <taxon>Dreissenidae</taxon>
        <taxon>Dreissena</taxon>
    </lineage>
</organism>
<protein>
    <submittedName>
        <fullName evidence="1">Uncharacterized protein</fullName>
    </submittedName>
</protein>
<keyword evidence="2" id="KW-1185">Reference proteome</keyword>
<gene>
    <name evidence="1" type="ORF">DPMN_173213</name>
</gene>
<comment type="caution">
    <text evidence="1">The sequence shown here is derived from an EMBL/GenBank/DDBJ whole genome shotgun (WGS) entry which is preliminary data.</text>
</comment>
<evidence type="ECO:0000313" key="2">
    <source>
        <dbReference type="Proteomes" id="UP000828390"/>
    </source>
</evidence>
<sequence length="67" mass="7305">MAFGLVFIDVPRAAPSCQKLIQAIFSKRRQSIFPFGVSTTIISMCSANHLLSTLKDGTESESKAFLP</sequence>
<dbReference type="AlphaFoldDB" id="A0A9D4E485"/>
<reference evidence="1" key="1">
    <citation type="journal article" date="2019" name="bioRxiv">
        <title>The Genome of the Zebra Mussel, Dreissena polymorpha: A Resource for Invasive Species Research.</title>
        <authorList>
            <person name="McCartney M.A."/>
            <person name="Auch B."/>
            <person name="Kono T."/>
            <person name="Mallez S."/>
            <person name="Zhang Y."/>
            <person name="Obille A."/>
            <person name="Becker A."/>
            <person name="Abrahante J.E."/>
            <person name="Garbe J."/>
            <person name="Badalamenti J.P."/>
            <person name="Herman A."/>
            <person name="Mangelson H."/>
            <person name="Liachko I."/>
            <person name="Sullivan S."/>
            <person name="Sone E.D."/>
            <person name="Koren S."/>
            <person name="Silverstein K.A.T."/>
            <person name="Beckman K.B."/>
            <person name="Gohl D.M."/>
        </authorList>
    </citation>
    <scope>NUCLEOTIDE SEQUENCE</scope>
    <source>
        <strain evidence="1">Duluth1</strain>
        <tissue evidence="1">Whole animal</tissue>
    </source>
</reference>
<proteinExistence type="predicted"/>
<reference evidence="1" key="2">
    <citation type="submission" date="2020-11" db="EMBL/GenBank/DDBJ databases">
        <authorList>
            <person name="McCartney M.A."/>
            <person name="Auch B."/>
            <person name="Kono T."/>
            <person name="Mallez S."/>
            <person name="Becker A."/>
            <person name="Gohl D.M."/>
            <person name="Silverstein K.A.T."/>
            <person name="Koren S."/>
            <person name="Bechman K.B."/>
            <person name="Herman A."/>
            <person name="Abrahante J.E."/>
            <person name="Garbe J."/>
        </authorList>
    </citation>
    <scope>NUCLEOTIDE SEQUENCE</scope>
    <source>
        <strain evidence="1">Duluth1</strain>
        <tissue evidence="1">Whole animal</tissue>
    </source>
</reference>
<dbReference type="Proteomes" id="UP000828390">
    <property type="component" value="Unassembled WGS sequence"/>
</dbReference>
<name>A0A9D4E485_DREPO</name>